<name>A0ACB6ZXG0_THEGA</name>
<evidence type="ECO:0000313" key="1">
    <source>
        <dbReference type="EMBL" id="KAF9653806.1"/>
    </source>
</evidence>
<accession>A0ACB6ZXG0</accession>
<sequence>MSPPSSFSTLPSEHEWNKWPHLAPGVDASDFAKKSQSIYGSRKASHTLDIIVVGCGLGGLGAAFCLTQAGHRVTIIESSPVIGEIGAGIQVSPNSSRLLRRWGLAKRLDEVAVKPEGIAFRRYNTGERVGFTKWGEVMERDYGAPYYHVHRADLHKLLYDLVAPHVTILLGSTVVGCDPDPVSPSVTLKSGKVMRADLIVGADGVKSYIQQLVSGKPTPAEPTGDAAYRATIPASLMMQDPELREFIEHPQMAGWMAPGRHLMAYPIRRKNEYNLVLLHPDDGSVESWTAEGSADKMRRDFEDFEPRIRKILGFVQSTLKWRLMDRRPLDKWIHDSGRVILLGDACHPMLPYRAQGAAMAIEDGAVLGNLLSRISHISQLRPLLKAYQDLRLSRTAAVQESSRLNQHIFHLPDGPEQRERDENMRRAMALELSGDSGVLRRESTGNQNQWADKTKSDILFGYDADAEVDKWWAAHGTHLTSHHSTACGRAVLDSQPVASDSGSMNQLDQYLDMVEPYLRLLQSVIPPQIYSLITTSFSYALQLLNTLFSIIAATSPLSAPNTIIPALLTILCAYLALSSLYRTVMFAFWFVKWGIILGALFSVASWVNSGALTQILANLVPAAIENNSGSSRPKSWESWSTHDRYKRERKTQGQKDAEEAQKFIQNVIDTAGNVYQKSGNWWETAKGVYEEINKQGQTKQSDKRTSSTKNR</sequence>
<proteinExistence type="predicted"/>
<dbReference type="Proteomes" id="UP000886501">
    <property type="component" value="Unassembled WGS sequence"/>
</dbReference>
<organism evidence="1 2">
    <name type="scientific">Thelephora ganbajun</name>
    <name type="common">Ganba fungus</name>
    <dbReference type="NCBI Taxonomy" id="370292"/>
    <lineage>
        <taxon>Eukaryota</taxon>
        <taxon>Fungi</taxon>
        <taxon>Dikarya</taxon>
        <taxon>Basidiomycota</taxon>
        <taxon>Agaricomycotina</taxon>
        <taxon>Agaricomycetes</taxon>
        <taxon>Thelephorales</taxon>
        <taxon>Thelephoraceae</taxon>
        <taxon>Thelephora</taxon>
    </lineage>
</organism>
<gene>
    <name evidence="1" type="ORF">BDM02DRAFT_3182259</name>
</gene>
<keyword evidence="2" id="KW-1185">Reference proteome</keyword>
<evidence type="ECO:0000313" key="2">
    <source>
        <dbReference type="Proteomes" id="UP000886501"/>
    </source>
</evidence>
<comment type="caution">
    <text evidence="1">The sequence shown here is derived from an EMBL/GenBank/DDBJ whole genome shotgun (WGS) entry which is preliminary data.</text>
</comment>
<reference evidence="1" key="2">
    <citation type="journal article" date="2020" name="Nat. Commun.">
        <title>Large-scale genome sequencing of mycorrhizal fungi provides insights into the early evolution of symbiotic traits.</title>
        <authorList>
            <person name="Miyauchi S."/>
            <person name="Kiss E."/>
            <person name="Kuo A."/>
            <person name="Drula E."/>
            <person name="Kohler A."/>
            <person name="Sanchez-Garcia M."/>
            <person name="Morin E."/>
            <person name="Andreopoulos B."/>
            <person name="Barry K.W."/>
            <person name="Bonito G."/>
            <person name="Buee M."/>
            <person name="Carver A."/>
            <person name="Chen C."/>
            <person name="Cichocki N."/>
            <person name="Clum A."/>
            <person name="Culley D."/>
            <person name="Crous P.W."/>
            <person name="Fauchery L."/>
            <person name="Girlanda M."/>
            <person name="Hayes R.D."/>
            <person name="Keri Z."/>
            <person name="LaButti K."/>
            <person name="Lipzen A."/>
            <person name="Lombard V."/>
            <person name="Magnuson J."/>
            <person name="Maillard F."/>
            <person name="Murat C."/>
            <person name="Nolan M."/>
            <person name="Ohm R.A."/>
            <person name="Pangilinan J."/>
            <person name="Pereira M.F."/>
            <person name="Perotto S."/>
            <person name="Peter M."/>
            <person name="Pfister S."/>
            <person name="Riley R."/>
            <person name="Sitrit Y."/>
            <person name="Stielow J.B."/>
            <person name="Szollosi G."/>
            <person name="Zifcakova L."/>
            <person name="Stursova M."/>
            <person name="Spatafora J.W."/>
            <person name="Tedersoo L."/>
            <person name="Vaario L.M."/>
            <person name="Yamada A."/>
            <person name="Yan M."/>
            <person name="Wang P."/>
            <person name="Xu J."/>
            <person name="Bruns T."/>
            <person name="Baldrian P."/>
            <person name="Vilgalys R."/>
            <person name="Dunand C."/>
            <person name="Henrissat B."/>
            <person name="Grigoriev I.V."/>
            <person name="Hibbett D."/>
            <person name="Nagy L.G."/>
            <person name="Martin F.M."/>
        </authorList>
    </citation>
    <scope>NUCLEOTIDE SEQUENCE</scope>
    <source>
        <strain evidence="1">P2</strain>
    </source>
</reference>
<dbReference type="EMBL" id="MU117962">
    <property type="protein sequence ID" value="KAF9653806.1"/>
    <property type="molecule type" value="Genomic_DNA"/>
</dbReference>
<protein>
    <submittedName>
        <fullName evidence="1">FAD/NAD(P)-binding domain-containing protein</fullName>
    </submittedName>
</protein>
<reference evidence="1" key="1">
    <citation type="submission" date="2019-10" db="EMBL/GenBank/DDBJ databases">
        <authorList>
            <consortium name="DOE Joint Genome Institute"/>
            <person name="Kuo A."/>
            <person name="Miyauchi S."/>
            <person name="Kiss E."/>
            <person name="Drula E."/>
            <person name="Kohler A."/>
            <person name="Sanchez-Garcia M."/>
            <person name="Andreopoulos B."/>
            <person name="Barry K.W."/>
            <person name="Bonito G."/>
            <person name="Buee M."/>
            <person name="Carver A."/>
            <person name="Chen C."/>
            <person name="Cichocki N."/>
            <person name="Clum A."/>
            <person name="Culley D."/>
            <person name="Crous P.W."/>
            <person name="Fauchery L."/>
            <person name="Girlanda M."/>
            <person name="Hayes R."/>
            <person name="Keri Z."/>
            <person name="Labutti K."/>
            <person name="Lipzen A."/>
            <person name="Lombard V."/>
            <person name="Magnuson J."/>
            <person name="Maillard F."/>
            <person name="Morin E."/>
            <person name="Murat C."/>
            <person name="Nolan M."/>
            <person name="Ohm R."/>
            <person name="Pangilinan J."/>
            <person name="Pereira M."/>
            <person name="Perotto S."/>
            <person name="Peter M."/>
            <person name="Riley R."/>
            <person name="Sitrit Y."/>
            <person name="Stielow B."/>
            <person name="Szollosi G."/>
            <person name="Zifcakova L."/>
            <person name="Stursova M."/>
            <person name="Spatafora J.W."/>
            <person name="Tedersoo L."/>
            <person name="Vaario L.-M."/>
            <person name="Yamada A."/>
            <person name="Yan M."/>
            <person name="Wang P."/>
            <person name="Xu J."/>
            <person name="Bruns T."/>
            <person name="Baldrian P."/>
            <person name="Vilgalys R."/>
            <person name="Henrissat B."/>
            <person name="Grigoriev I.V."/>
            <person name="Hibbett D."/>
            <person name="Nagy L.G."/>
            <person name="Martin F.M."/>
        </authorList>
    </citation>
    <scope>NUCLEOTIDE SEQUENCE</scope>
    <source>
        <strain evidence="1">P2</strain>
    </source>
</reference>